<evidence type="ECO:0000313" key="2">
    <source>
        <dbReference type="EMBL" id="CQD23828.1"/>
    </source>
</evidence>
<feature type="compositionally biased region" description="Basic and acidic residues" evidence="1">
    <location>
        <begin position="72"/>
        <end position="91"/>
    </location>
</feature>
<sequence length="91" mass="10256">MVLRPVETRGSQPVLQRQFLTVADTEPALFGTVDEEEPAERPECLPTEVGRVLLVEDQHAVAPFDQFARCDQPGETRPHDNDIGVRHETQH</sequence>
<feature type="region of interest" description="Disordered" evidence="1">
    <location>
        <begin position="69"/>
        <end position="91"/>
    </location>
</feature>
<proteinExistence type="predicted"/>
<accession>A0A0U1DWJ7</accession>
<organism evidence="2 3">
    <name type="scientific">Mycolicibacterium conceptionense</name>
    <dbReference type="NCBI Taxonomy" id="451644"/>
    <lineage>
        <taxon>Bacteria</taxon>
        <taxon>Bacillati</taxon>
        <taxon>Actinomycetota</taxon>
        <taxon>Actinomycetes</taxon>
        <taxon>Mycobacteriales</taxon>
        <taxon>Mycobacteriaceae</taxon>
        <taxon>Mycolicibacterium</taxon>
    </lineage>
</organism>
<evidence type="ECO:0000313" key="3">
    <source>
        <dbReference type="Proteomes" id="UP000182227"/>
    </source>
</evidence>
<name>A0A0U1DWJ7_9MYCO</name>
<protein>
    <submittedName>
        <fullName evidence="2">Uncharacterized protein</fullName>
    </submittedName>
</protein>
<gene>
    <name evidence="2" type="ORF">BN970_06161</name>
</gene>
<reference evidence="2 3" key="1">
    <citation type="submission" date="2015-03" db="EMBL/GenBank/DDBJ databases">
        <authorList>
            <person name="Murphy D."/>
        </authorList>
    </citation>
    <scope>NUCLEOTIDE SEQUENCE [LARGE SCALE GENOMIC DNA]</scope>
    <source>
        <strain evidence="2 3">D16</strain>
    </source>
</reference>
<dbReference type="Proteomes" id="UP000182227">
    <property type="component" value="Unassembled WGS sequence"/>
</dbReference>
<dbReference type="EMBL" id="CTEF01000006">
    <property type="protein sequence ID" value="CQD23828.1"/>
    <property type="molecule type" value="Genomic_DNA"/>
</dbReference>
<evidence type="ECO:0000256" key="1">
    <source>
        <dbReference type="SAM" id="MobiDB-lite"/>
    </source>
</evidence>
<dbReference type="AlphaFoldDB" id="A0A0U1DWJ7"/>